<protein>
    <submittedName>
        <fullName evidence="8">TM2 domain-containing protein</fullName>
    </submittedName>
</protein>
<feature type="transmembrane region" description="Helical" evidence="6">
    <location>
        <begin position="45"/>
        <end position="64"/>
    </location>
</feature>
<accession>A0ABT1RYT2</accession>
<evidence type="ECO:0000313" key="8">
    <source>
        <dbReference type="EMBL" id="MCQ4839845.1"/>
    </source>
</evidence>
<evidence type="ECO:0000313" key="9">
    <source>
        <dbReference type="Proteomes" id="UP001524473"/>
    </source>
</evidence>
<dbReference type="Pfam" id="PF05154">
    <property type="entry name" value="TM2"/>
    <property type="match status" value="1"/>
</dbReference>
<dbReference type="Proteomes" id="UP001524473">
    <property type="component" value="Unassembled WGS sequence"/>
</dbReference>
<reference evidence="8 9" key="1">
    <citation type="submission" date="2022-06" db="EMBL/GenBank/DDBJ databases">
        <title>Isolation of gut microbiota from human fecal samples.</title>
        <authorList>
            <person name="Pamer E.G."/>
            <person name="Barat B."/>
            <person name="Waligurski E."/>
            <person name="Medina S."/>
            <person name="Paddock L."/>
            <person name="Mostad J."/>
        </authorList>
    </citation>
    <scope>NUCLEOTIDE SEQUENCE [LARGE SCALE GENOMIC DNA]</scope>
    <source>
        <strain evidence="8 9">DFI.9.73</strain>
    </source>
</reference>
<gene>
    <name evidence="8" type="ORF">NE695_07950</name>
</gene>
<name>A0ABT1RYT2_9FIRM</name>
<dbReference type="EMBL" id="JANFZH010000015">
    <property type="protein sequence ID" value="MCQ4839845.1"/>
    <property type="molecule type" value="Genomic_DNA"/>
</dbReference>
<feature type="compositionally biased region" description="Low complexity" evidence="5">
    <location>
        <begin position="1"/>
        <end position="20"/>
    </location>
</feature>
<dbReference type="RefSeq" id="WP_242871141.1">
    <property type="nucleotide sequence ID" value="NZ_CABKVV010000014.1"/>
</dbReference>
<evidence type="ECO:0000256" key="2">
    <source>
        <dbReference type="ARBA" id="ARBA00022692"/>
    </source>
</evidence>
<feature type="transmembrane region" description="Helical" evidence="6">
    <location>
        <begin position="70"/>
        <end position="93"/>
    </location>
</feature>
<organism evidence="8 9">
    <name type="scientific">Neglectibacter timonensis</name>
    <dbReference type="NCBI Taxonomy" id="1776382"/>
    <lineage>
        <taxon>Bacteria</taxon>
        <taxon>Bacillati</taxon>
        <taxon>Bacillota</taxon>
        <taxon>Clostridia</taxon>
        <taxon>Eubacteriales</taxon>
        <taxon>Oscillospiraceae</taxon>
        <taxon>Neglectibacter</taxon>
    </lineage>
</organism>
<feature type="domain" description="TM2" evidence="7">
    <location>
        <begin position="40"/>
        <end position="89"/>
    </location>
</feature>
<dbReference type="GeneID" id="90533746"/>
<evidence type="ECO:0000256" key="5">
    <source>
        <dbReference type="SAM" id="MobiDB-lite"/>
    </source>
</evidence>
<dbReference type="InterPro" id="IPR007829">
    <property type="entry name" value="TM2"/>
</dbReference>
<keyword evidence="3 6" id="KW-1133">Transmembrane helix</keyword>
<feature type="region of interest" description="Disordered" evidence="5">
    <location>
        <begin position="1"/>
        <end position="37"/>
    </location>
</feature>
<evidence type="ECO:0000256" key="3">
    <source>
        <dbReference type="ARBA" id="ARBA00022989"/>
    </source>
</evidence>
<proteinExistence type="predicted"/>
<evidence type="ECO:0000256" key="1">
    <source>
        <dbReference type="ARBA" id="ARBA00004141"/>
    </source>
</evidence>
<evidence type="ECO:0000256" key="6">
    <source>
        <dbReference type="SAM" id="Phobius"/>
    </source>
</evidence>
<comment type="caution">
    <text evidence="8">The sequence shown here is derived from an EMBL/GenBank/DDBJ whole genome shotgun (WGS) entry which is preliminary data.</text>
</comment>
<comment type="subcellular location">
    <subcellularLocation>
        <location evidence="1">Membrane</location>
        <topology evidence="1">Multi-pass membrane protein</topology>
    </subcellularLocation>
</comment>
<evidence type="ECO:0000256" key="4">
    <source>
        <dbReference type="ARBA" id="ARBA00023136"/>
    </source>
</evidence>
<keyword evidence="2 6" id="KW-0812">Transmembrane</keyword>
<keyword evidence="4 6" id="KW-0472">Membrane</keyword>
<evidence type="ECO:0000259" key="7">
    <source>
        <dbReference type="Pfam" id="PF05154"/>
    </source>
</evidence>
<keyword evidence="9" id="KW-1185">Reference proteome</keyword>
<sequence length="114" mass="12439">MADYYNNGNGYQQNSGQQPMYNPPQYQPQTGMEPPPGYVQKSRTAAGVLAILLGTYGIHSFYLGNTSRGLMQLLLSLLTCGIGAIVIWIWGILEGVKILDGRINTDANGVFLKD</sequence>